<name>A0ACC2UYV1_9TREE</name>
<comment type="caution">
    <text evidence="1">The sequence shown here is derived from an EMBL/GenBank/DDBJ whole genome shotgun (WGS) entry which is preliminary data.</text>
</comment>
<organism evidence="1 2">
    <name type="scientific">Naganishia cerealis</name>
    <dbReference type="NCBI Taxonomy" id="610337"/>
    <lineage>
        <taxon>Eukaryota</taxon>
        <taxon>Fungi</taxon>
        <taxon>Dikarya</taxon>
        <taxon>Basidiomycota</taxon>
        <taxon>Agaricomycotina</taxon>
        <taxon>Tremellomycetes</taxon>
        <taxon>Filobasidiales</taxon>
        <taxon>Filobasidiaceae</taxon>
        <taxon>Naganishia</taxon>
    </lineage>
</organism>
<reference evidence="1" key="1">
    <citation type="submission" date="2023-04" db="EMBL/GenBank/DDBJ databases">
        <title>Draft Genome sequencing of Naganishia species isolated from polar environments using Oxford Nanopore Technology.</title>
        <authorList>
            <person name="Leo P."/>
            <person name="Venkateswaran K."/>
        </authorList>
    </citation>
    <scope>NUCLEOTIDE SEQUENCE</scope>
    <source>
        <strain evidence="1">MNA-CCFEE 5261</strain>
    </source>
</reference>
<evidence type="ECO:0000313" key="2">
    <source>
        <dbReference type="Proteomes" id="UP001241377"/>
    </source>
</evidence>
<sequence length="423" mass="47818">MNLSLLDPFAVAKEYPESLTQSLAYGHSLVIQFSHKGDYLALGLADGSIVIYDLVCNGGIITHLYRNGHLRPITSLSWSRCGRYLLSTSQDWTIKLWDLSMVNQGDDIDPVIRTVTFDGPVWSAVLHPKNPFLFVASLFEDSAAVVDMTDDIKISRLSAHPKGQEDSKDKHLTLTSVFTPDEEGSYIFAGTSKGWINIFDLSTLNKVHSVKVANANIKNVVISPNGRKLAVNASDRIIRQINLSDFINTAPEEWEFEVEHKYQDVVNRLQWNTVAFNHNGDFLCASTFGQLSQDLYVWETSLGSLIKILEGSSEELVDLKWNYPRCIIGSTGLDSGTIYLWLVPFPQKWSALAPDFVEIEENIEYEEKEDEFDIIDDDLLNKKRLQEEDLQVDVLLKELVDARGFTIQEAFVIPVDYRRKYGA</sequence>
<proteinExistence type="predicted"/>
<protein>
    <submittedName>
        <fullName evidence="1">Uncharacterized protein</fullName>
    </submittedName>
</protein>
<gene>
    <name evidence="1" type="ORF">QFC19_008891</name>
</gene>
<dbReference type="EMBL" id="JASBWR010000141">
    <property type="protein sequence ID" value="KAJ9091962.1"/>
    <property type="molecule type" value="Genomic_DNA"/>
</dbReference>
<evidence type="ECO:0000313" key="1">
    <source>
        <dbReference type="EMBL" id="KAJ9091962.1"/>
    </source>
</evidence>
<keyword evidence="2" id="KW-1185">Reference proteome</keyword>
<accession>A0ACC2UYV1</accession>
<dbReference type="Proteomes" id="UP001241377">
    <property type="component" value="Unassembled WGS sequence"/>
</dbReference>